<dbReference type="GO" id="GO:0008299">
    <property type="term" value="P:isoprenoid biosynthetic process"/>
    <property type="evidence" value="ECO:0007669"/>
    <property type="project" value="UniProtKB-KW"/>
</dbReference>
<dbReference type="InterPro" id="IPR000092">
    <property type="entry name" value="Polyprenyl_synt"/>
</dbReference>
<comment type="similarity">
    <text evidence="2 7">Belongs to the FPP/GGPP synthase family.</text>
</comment>
<dbReference type="OrthoDB" id="9805316at2"/>
<keyword evidence="6" id="KW-0414">Isoprene biosynthesis</keyword>
<dbReference type="SFLD" id="SFLDG01017">
    <property type="entry name" value="Polyprenyl_Transferase_Like"/>
    <property type="match status" value="1"/>
</dbReference>
<dbReference type="RefSeq" id="WP_045468487.1">
    <property type="nucleotide sequence ID" value="NZ_BBLT01000012.1"/>
</dbReference>
<evidence type="ECO:0000256" key="6">
    <source>
        <dbReference type="ARBA" id="ARBA00023229"/>
    </source>
</evidence>
<proteinExistence type="inferred from homology"/>
<gene>
    <name evidence="8" type="ORF">MYP_4526</name>
</gene>
<evidence type="ECO:0000256" key="2">
    <source>
        <dbReference type="ARBA" id="ARBA00006706"/>
    </source>
</evidence>
<evidence type="ECO:0000256" key="4">
    <source>
        <dbReference type="ARBA" id="ARBA00022723"/>
    </source>
</evidence>
<keyword evidence="5" id="KW-0460">Magnesium</keyword>
<dbReference type="GO" id="GO:0046872">
    <property type="term" value="F:metal ion binding"/>
    <property type="evidence" value="ECO:0007669"/>
    <property type="project" value="UniProtKB-KW"/>
</dbReference>
<reference evidence="8 9" key="1">
    <citation type="submission" date="2014-09" db="EMBL/GenBank/DDBJ databases">
        <title>Sporocytophaga myxococcoides PG-01 genome sequencing.</title>
        <authorList>
            <person name="Liu L."/>
            <person name="Gao P.J."/>
            <person name="Chen G.J."/>
            <person name="Wang L.S."/>
        </authorList>
    </citation>
    <scope>NUCLEOTIDE SEQUENCE [LARGE SCALE GENOMIC DNA]</scope>
    <source>
        <strain evidence="8 9">PG-01</strain>
    </source>
</reference>
<evidence type="ECO:0000256" key="7">
    <source>
        <dbReference type="RuleBase" id="RU004466"/>
    </source>
</evidence>
<comment type="cofactor">
    <cofactor evidence="1">
        <name>Mg(2+)</name>
        <dbReference type="ChEBI" id="CHEBI:18420"/>
    </cofactor>
</comment>
<dbReference type="PANTHER" id="PTHR43281:SF1">
    <property type="entry name" value="FARNESYL DIPHOSPHATE SYNTHASE"/>
    <property type="match status" value="1"/>
</dbReference>
<evidence type="ECO:0000256" key="5">
    <source>
        <dbReference type="ARBA" id="ARBA00022842"/>
    </source>
</evidence>
<dbReference type="SFLD" id="SFLDS00005">
    <property type="entry name" value="Isoprenoid_Synthase_Type_I"/>
    <property type="match status" value="1"/>
</dbReference>
<dbReference type="eggNOG" id="COG0142">
    <property type="taxonomic scope" value="Bacteria"/>
</dbReference>
<dbReference type="Gene3D" id="1.10.600.10">
    <property type="entry name" value="Farnesyl Diphosphate Synthase"/>
    <property type="match status" value="1"/>
</dbReference>
<accession>A0A098LJZ8</accession>
<dbReference type="PANTHER" id="PTHR43281">
    <property type="entry name" value="FARNESYL DIPHOSPHATE SYNTHASE"/>
    <property type="match status" value="1"/>
</dbReference>
<evidence type="ECO:0000256" key="3">
    <source>
        <dbReference type="ARBA" id="ARBA00022679"/>
    </source>
</evidence>
<organism evidence="8 9">
    <name type="scientific">Sporocytophaga myxococcoides</name>
    <dbReference type="NCBI Taxonomy" id="153721"/>
    <lineage>
        <taxon>Bacteria</taxon>
        <taxon>Pseudomonadati</taxon>
        <taxon>Bacteroidota</taxon>
        <taxon>Cytophagia</taxon>
        <taxon>Cytophagales</taxon>
        <taxon>Cytophagaceae</taxon>
        <taxon>Sporocytophaga</taxon>
    </lineage>
</organism>
<dbReference type="GO" id="GO:0004659">
    <property type="term" value="F:prenyltransferase activity"/>
    <property type="evidence" value="ECO:0007669"/>
    <property type="project" value="InterPro"/>
</dbReference>
<dbReference type="EMBL" id="BBLT01000012">
    <property type="protein sequence ID" value="GAL87296.1"/>
    <property type="molecule type" value="Genomic_DNA"/>
</dbReference>
<evidence type="ECO:0000256" key="1">
    <source>
        <dbReference type="ARBA" id="ARBA00001946"/>
    </source>
</evidence>
<dbReference type="PROSITE" id="PS00723">
    <property type="entry name" value="POLYPRENYL_SYNTHASE_1"/>
    <property type="match status" value="1"/>
</dbReference>
<protein>
    <submittedName>
        <fullName evidence="8">Polyprenyl synthetase</fullName>
    </submittedName>
</protein>
<dbReference type="CDD" id="cd00685">
    <property type="entry name" value="Trans_IPPS_HT"/>
    <property type="match status" value="1"/>
</dbReference>
<evidence type="ECO:0000313" key="8">
    <source>
        <dbReference type="EMBL" id="GAL87296.1"/>
    </source>
</evidence>
<dbReference type="STRING" id="153721.MYP_4526"/>
<dbReference type="Proteomes" id="UP000030185">
    <property type="component" value="Unassembled WGS sequence"/>
</dbReference>
<dbReference type="AlphaFoldDB" id="A0A098LJZ8"/>
<dbReference type="SUPFAM" id="SSF48576">
    <property type="entry name" value="Terpenoid synthases"/>
    <property type="match status" value="1"/>
</dbReference>
<sequence length="325" mass="36590">MIFSQERALNKLEAAFNAHSPGDSPVELYEPINYIISLGGKRLRPLLTLMAANLFSEEWDRAIKPAMAVEYFHNFTLIHDDIMDKAPLRRGKPTVHEKWNINTAILSGDVMLVKAYDLLLESEGSKLREIIRAFNDCAAKVCEGQQLDMNYEGTENVSIPAYVDMIRKKTAVLLGFSLKLGGIIGGAEEKDLELLKEFGENIGLAFQLMDDLLDVYADQEKFGKKVGGDIVAKKKTYLLITALEKSNEAGKKKLISVLESQSLKDDEKVKKVKEIYDSLKIKELTEAKMSEYYNAGIQKLEKVKAPLIRKSHLLRFANGLMKRES</sequence>
<keyword evidence="3 7" id="KW-0808">Transferase</keyword>
<dbReference type="InterPro" id="IPR033749">
    <property type="entry name" value="Polyprenyl_synt_CS"/>
</dbReference>
<dbReference type="Pfam" id="PF00348">
    <property type="entry name" value="polyprenyl_synt"/>
    <property type="match status" value="1"/>
</dbReference>
<comment type="caution">
    <text evidence="8">The sequence shown here is derived from an EMBL/GenBank/DDBJ whole genome shotgun (WGS) entry which is preliminary data.</text>
</comment>
<name>A0A098LJZ8_9BACT</name>
<dbReference type="PROSITE" id="PS00444">
    <property type="entry name" value="POLYPRENYL_SYNTHASE_2"/>
    <property type="match status" value="1"/>
</dbReference>
<dbReference type="InterPro" id="IPR008949">
    <property type="entry name" value="Isoprenoid_synthase_dom_sf"/>
</dbReference>
<keyword evidence="4" id="KW-0479">Metal-binding</keyword>
<evidence type="ECO:0000313" key="9">
    <source>
        <dbReference type="Proteomes" id="UP000030185"/>
    </source>
</evidence>
<keyword evidence="9" id="KW-1185">Reference proteome</keyword>